<dbReference type="Proteomes" id="UP000018958">
    <property type="component" value="Unassembled WGS sequence"/>
</dbReference>
<feature type="compositionally biased region" description="Low complexity" evidence="1">
    <location>
        <begin position="94"/>
        <end position="103"/>
    </location>
</feature>
<sequence length="168" mass="18382">VIEAATMEVAMLSDFRLDPQNEFEEDQLLSSQSTITEPSPATTPRPRVLKPRPASTGSSQTTTTEPSTAFSPVPAVLGDRVAGLEPVVGTHTPQATSSSQASTWKLRGLRRELTPTSCGSWASTQRRSPTGSWNAVNRMDTIPTRWWCWRELRLCPRASPPPLHLVSS</sequence>
<evidence type="ECO:0000256" key="1">
    <source>
        <dbReference type="SAM" id="MobiDB-lite"/>
    </source>
</evidence>
<protein>
    <submittedName>
        <fullName evidence="2">Uncharacterized protein</fullName>
    </submittedName>
</protein>
<comment type="caution">
    <text evidence="2">The sequence shown here is derived from an EMBL/GenBank/DDBJ whole genome shotgun (WGS) entry which is preliminary data.</text>
</comment>
<dbReference type="AlphaFoldDB" id="W2XHK3"/>
<organism evidence="2 3">
    <name type="scientific">Phytophthora nicotianae CJ01A1</name>
    <dbReference type="NCBI Taxonomy" id="1317063"/>
    <lineage>
        <taxon>Eukaryota</taxon>
        <taxon>Sar</taxon>
        <taxon>Stramenopiles</taxon>
        <taxon>Oomycota</taxon>
        <taxon>Peronosporomycetes</taxon>
        <taxon>Peronosporales</taxon>
        <taxon>Peronosporaceae</taxon>
        <taxon>Phytophthora</taxon>
    </lineage>
</organism>
<feature type="compositionally biased region" description="Polar residues" evidence="1">
    <location>
        <begin position="55"/>
        <end position="70"/>
    </location>
</feature>
<accession>W2XHK3</accession>
<reference evidence="2 3" key="1">
    <citation type="submission" date="2013-11" db="EMBL/GenBank/DDBJ databases">
        <title>The Genome Sequence of Phytophthora parasitica CJ01A1.</title>
        <authorList>
            <consortium name="The Broad Institute Genomics Platform"/>
            <person name="Russ C."/>
            <person name="Tyler B."/>
            <person name="Panabieres F."/>
            <person name="Shan W."/>
            <person name="Tripathy S."/>
            <person name="Grunwald N."/>
            <person name="Machado M."/>
            <person name="Johnson C.S."/>
            <person name="Walker B."/>
            <person name="Young S.K."/>
            <person name="Zeng Q."/>
            <person name="Gargeya S."/>
            <person name="Fitzgerald M."/>
            <person name="Haas B."/>
            <person name="Abouelleil A."/>
            <person name="Allen A.W."/>
            <person name="Alvarado L."/>
            <person name="Arachchi H.M."/>
            <person name="Berlin A.M."/>
            <person name="Chapman S.B."/>
            <person name="Gainer-Dewar J."/>
            <person name="Goldberg J."/>
            <person name="Griggs A."/>
            <person name="Gujja S."/>
            <person name="Hansen M."/>
            <person name="Howarth C."/>
            <person name="Imamovic A."/>
            <person name="Ireland A."/>
            <person name="Larimer J."/>
            <person name="McCowan C."/>
            <person name="Murphy C."/>
            <person name="Pearson M."/>
            <person name="Poon T.W."/>
            <person name="Priest M."/>
            <person name="Roberts A."/>
            <person name="Saif S."/>
            <person name="Shea T."/>
            <person name="Sisk P."/>
            <person name="Sykes S."/>
            <person name="Wortman J."/>
            <person name="Nusbaum C."/>
            <person name="Birren B."/>
        </authorList>
    </citation>
    <scope>NUCLEOTIDE SEQUENCE [LARGE SCALE GENOMIC DNA]</scope>
    <source>
        <strain evidence="2 3">CJ01A1</strain>
    </source>
</reference>
<proteinExistence type="predicted"/>
<dbReference type="EMBL" id="ANIX01000949">
    <property type="protein sequence ID" value="ETP22350.1"/>
    <property type="molecule type" value="Genomic_DNA"/>
</dbReference>
<feature type="region of interest" description="Disordered" evidence="1">
    <location>
        <begin position="22"/>
        <end position="104"/>
    </location>
</feature>
<evidence type="ECO:0000313" key="2">
    <source>
        <dbReference type="EMBL" id="ETP22350.1"/>
    </source>
</evidence>
<gene>
    <name evidence="2" type="ORF">F441_04207</name>
</gene>
<feature type="compositionally biased region" description="Polar residues" evidence="1">
    <location>
        <begin position="28"/>
        <end position="42"/>
    </location>
</feature>
<feature type="non-terminal residue" evidence="2">
    <location>
        <position position="1"/>
    </location>
</feature>
<evidence type="ECO:0000313" key="3">
    <source>
        <dbReference type="Proteomes" id="UP000018958"/>
    </source>
</evidence>
<name>W2XHK3_PHYNI</name>